<dbReference type="PROSITE" id="PS50853">
    <property type="entry name" value="FN3"/>
    <property type="match status" value="1"/>
</dbReference>
<keyword evidence="2" id="KW-1133">Transmembrane helix</keyword>
<dbReference type="Pfam" id="PF16066">
    <property type="entry name" value="DUF4808"/>
    <property type="match status" value="1"/>
</dbReference>
<dbReference type="OrthoDB" id="261433at2759"/>
<feature type="region of interest" description="Disordered" evidence="1">
    <location>
        <begin position="250"/>
        <end position="292"/>
    </location>
</feature>
<keyword evidence="3" id="KW-0732">Signal</keyword>
<dbReference type="EMBL" id="CAJFCJ010000021">
    <property type="protein sequence ID" value="CAD5124453.1"/>
    <property type="molecule type" value="Genomic_DNA"/>
</dbReference>
<reference evidence="5 6" key="1">
    <citation type="submission" date="2020-08" db="EMBL/GenBank/DDBJ databases">
        <authorList>
            <person name="Hejnol A."/>
        </authorList>
    </citation>
    <scope>NUCLEOTIDE SEQUENCE [LARGE SCALE GENOMIC DNA]</scope>
</reference>
<dbReference type="SMART" id="SM00060">
    <property type="entry name" value="FN3"/>
    <property type="match status" value="1"/>
</dbReference>
<dbReference type="InterPro" id="IPR036116">
    <property type="entry name" value="FN3_sf"/>
</dbReference>
<proteinExistence type="predicted"/>
<keyword evidence="6" id="KW-1185">Reference proteome</keyword>
<organism evidence="5 6">
    <name type="scientific">Dimorphilus gyrociliatus</name>
    <dbReference type="NCBI Taxonomy" id="2664684"/>
    <lineage>
        <taxon>Eukaryota</taxon>
        <taxon>Metazoa</taxon>
        <taxon>Spiralia</taxon>
        <taxon>Lophotrochozoa</taxon>
        <taxon>Annelida</taxon>
        <taxon>Polychaeta</taxon>
        <taxon>Polychaeta incertae sedis</taxon>
        <taxon>Dinophilidae</taxon>
        <taxon>Dimorphilus</taxon>
    </lineage>
</organism>
<feature type="signal peptide" evidence="3">
    <location>
        <begin position="1"/>
        <end position="16"/>
    </location>
</feature>
<dbReference type="SUPFAM" id="SSF49265">
    <property type="entry name" value="Fibronectin type III"/>
    <property type="match status" value="1"/>
</dbReference>
<name>A0A7I8W8A4_9ANNE</name>
<dbReference type="AlphaFoldDB" id="A0A7I8W8A4"/>
<gene>
    <name evidence="5" type="ORF">DGYR_LOCUS11995</name>
</gene>
<keyword evidence="2" id="KW-0472">Membrane</keyword>
<keyword evidence="2" id="KW-0812">Transmembrane</keyword>
<evidence type="ECO:0000313" key="5">
    <source>
        <dbReference type="EMBL" id="CAD5124453.1"/>
    </source>
</evidence>
<dbReference type="Pfam" id="PF00041">
    <property type="entry name" value="fn3"/>
    <property type="match status" value="1"/>
</dbReference>
<feature type="chain" id="PRO_5029793992" evidence="3">
    <location>
        <begin position="17"/>
        <end position="327"/>
    </location>
</feature>
<sequence>MQTILLTLLFVKGLLGLLPPRNLTISNLGSDTVVIEWKIAPNQRVHSYEIRYRSEKSDQVIARLGGQFDRVLLRQLLPSTEYYVYLVSYDNQGLPSRNKSLITFVTLPATPFNRTNYQYSGEEIFIIFVVLCAWIFAVVIFIHQWQKIRVLQPSEPRYRHNPKNLEKIKVVKKPKDSVICRTLPRSLSRTMQARQRKQFERMHTMPNISLQLEGGEKEMKKFERMKTAPILPIKGALTTLVELSIHSDRPAQLTGEEKRKKRKSKRSTSSSRSSVHFEDEGKQKTTSFSSCPNLRKSNSVCNSLSEASDIFVELIRIDSDNETGEAV</sequence>
<evidence type="ECO:0000259" key="4">
    <source>
        <dbReference type="PROSITE" id="PS50853"/>
    </source>
</evidence>
<dbReference type="InterPro" id="IPR032073">
    <property type="entry name" value="FNDC5_C"/>
</dbReference>
<dbReference type="Gene3D" id="2.60.40.10">
    <property type="entry name" value="Immunoglobulins"/>
    <property type="match status" value="1"/>
</dbReference>
<evidence type="ECO:0000256" key="3">
    <source>
        <dbReference type="SAM" id="SignalP"/>
    </source>
</evidence>
<comment type="caution">
    <text evidence="5">The sequence shown here is derived from an EMBL/GenBank/DDBJ whole genome shotgun (WGS) entry which is preliminary data.</text>
</comment>
<dbReference type="Proteomes" id="UP000549394">
    <property type="component" value="Unassembled WGS sequence"/>
</dbReference>
<evidence type="ECO:0000256" key="2">
    <source>
        <dbReference type="SAM" id="Phobius"/>
    </source>
</evidence>
<dbReference type="InterPro" id="IPR013783">
    <property type="entry name" value="Ig-like_fold"/>
</dbReference>
<dbReference type="CDD" id="cd00063">
    <property type="entry name" value="FN3"/>
    <property type="match status" value="1"/>
</dbReference>
<protein>
    <submittedName>
        <fullName evidence="5">DgyrCDS12735</fullName>
    </submittedName>
</protein>
<evidence type="ECO:0000256" key="1">
    <source>
        <dbReference type="SAM" id="MobiDB-lite"/>
    </source>
</evidence>
<accession>A0A7I8W8A4</accession>
<dbReference type="InterPro" id="IPR003961">
    <property type="entry name" value="FN3_dom"/>
</dbReference>
<feature type="domain" description="Fibronectin type-III" evidence="4">
    <location>
        <begin position="19"/>
        <end position="109"/>
    </location>
</feature>
<evidence type="ECO:0000313" key="6">
    <source>
        <dbReference type="Proteomes" id="UP000549394"/>
    </source>
</evidence>
<feature type="transmembrane region" description="Helical" evidence="2">
    <location>
        <begin position="124"/>
        <end position="142"/>
    </location>
</feature>